<feature type="compositionally biased region" description="Low complexity" evidence="1">
    <location>
        <begin position="109"/>
        <end position="125"/>
    </location>
</feature>
<sequence>MGHQMAQTPSEVAQLLRCFAVSESTMPSCKRKARPSSALLWLASSGEVAEVQSVWRVACGVDLDVLFSHIEYSPPKTAHASYPTSTHIKGNDKDQDKDNADHKKMPTGPRFASKPAAFSSSPPAV</sequence>
<organism evidence="2 3">
    <name type="scientific">Ceratocystis fimbriata CBS 114723</name>
    <dbReference type="NCBI Taxonomy" id="1035309"/>
    <lineage>
        <taxon>Eukaryota</taxon>
        <taxon>Fungi</taxon>
        <taxon>Dikarya</taxon>
        <taxon>Ascomycota</taxon>
        <taxon>Pezizomycotina</taxon>
        <taxon>Sordariomycetes</taxon>
        <taxon>Hypocreomycetidae</taxon>
        <taxon>Microascales</taxon>
        <taxon>Ceratocystidaceae</taxon>
        <taxon>Ceratocystis</taxon>
    </lineage>
</organism>
<reference evidence="2 3" key="1">
    <citation type="journal article" date="2013" name="Fungal Biol.">
        <title>Analysis of microsatellite markers in the genome of the plant pathogen Ceratocystis fimbriata.</title>
        <authorList>
            <person name="Simpson M.C."/>
            <person name="Wilken P.M."/>
            <person name="Coetzee M.P."/>
            <person name="Wingfield M.J."/>
            <person name="Wingfield B.D."/>
        </authorList>
    </citation>
    <scope>NUCLEOTIDE SEQUENCE [LARGE SCALE GENOMIC DNA]</scope>
    <source>
        <strain evidence="2 3">CBS 114723</strain>
    </source>
</reference>
<proteinExistence type="predicted"/>
<dbReference type="EMBL" id="APWK03000028">
    <property type="protein sequence ID" value="PHH54341.1"/>
    <property type="molecule type" value="Genomic_DNA"/>
</dbReference>
<accession>A0A2C5XBB4</accession>
<evidence type="ECO:0000313" key="2">
    <source>
        <dbReference type="EMBL" id="PHH54341.1"/>
    </source>
</evidence>
<gene>
    <name evidence="2" type="ORF">CFIMG_000611RA</name>
</gene>
<dbReference type="AlphaFoldDB" id="A0A2C5XBB4"/>
<feature type="compositionally biased region" description="Basic and acidic residues" evidence="1">
    <location>
        <begin position="89"/>
        <end position="104"/>
    </location>
</feature>
<feature type="region of interest" description="Disordered" evidence="1">
    <location>
        <begin position="75"/>
        <end position="125"/>
    </location>
</feature>
<evidence type="ECO:0000313" key="3">
    <source>
        <dbReference type="Proteomes" id="UP000222788"/>
    </source>
</evidence>
<dbReference type="Proteomes" id="UP000222788">
    <property type="component" value="Unassembled WGS sequence"/>
</dbReference>
<reference evidence="2 3" key="2">
    <citation type="journal article" date="2013" name="IMA Fungus">
        <title>IMA Genome-F 1: Ceratocystis fimbriata: Draft nuclear genome sequence for the plant pathogen, Ceratocystis fimbriata.</title>
        <authorList>
            <person name="Wilken P.M."/>
            <person name="Steenkamp E.T."/>
            <person name="Wingfield M.J."/>
            <person name="de Beer Z.W."/>
            <person name="Wingfield B.D."/>
        </authorList>
    </citation>
    <scope>NUCLEOTIDE SEQUENCE [LARGE SCALE GENOMIC DNA]</scope>
    <source>
        <strain evidence="2 3">CBS 114723</strain>
    </source>
</reference>
<keyword evidence="3" id="KW-1185">Reference proteome</keyword>
<name>A0A2C5XBB4_9PEZI</name>
<protein>
    <submittedName>
        <fullName evidence="2">Uncharacterized protein</fullName>
    </submittedName>
</protein>
<comment type="caution">
    <text evidence="2">The sequence shown here is derived from an EMBL/GenBank/DDBJ whole genome shotgun (WGS) entry which is preliminary data.</text>
</comment>
<evidence type="ECO:0000256" key="1">
    <source>
        <dbReference type="SAM" id="MobiDB-lite"/>
    </source>
</evidence>